<dbReference type="RefSeq" id="WP_203946498.1">
    <property type="nucleotide sequence ID" value="NZ_BOOR01000035.1"/>
</dbReference>
<dbReference type="InterPro" id="IPR001279">
    <property type="entry name" value="Metallo-B-lactamas"/>
</dbReference>
<dbReference type="Proteomes" id="UP000605992">
    <property type="component" value="Unassembled WGS sequence"/>
</dbReference>
<dbReference type="SMART" id="SM00849">
    <property type="entry name" value="Lactamase_B"/>
    <property type="match status" value="1"/>
</dbReference>
<organism evidence="2 3">
    <name type="scientific">Planotetraspora thailandica</name>
    <dbReference type="NCBI Taxonomy" id="487172"/>
    <lineage>
        <taxon>Bacteria</taxon>
        <taxon>Bacillati</taxon>
        <taxon>Actinomycetota</taxon>
        <taxon>Actinomycetes</taxon>
        <taxon>Streptosporangiales</taxon>
        <taxon>Streptosporangiaceae</taxon>
        <taxon>Planotetraspora</taxon>
    </lineage>
</organism>
<dbReference type="AlphaFoldDB" id="A0A8J3V2V0"/>
<dbReference type="SUPFAM" id="SSF56281">
    <property type="entry name" value="Metallo-hydrolase/oxidoreductase"/>
    <property type="match status" value="1"/>
</dbReference>
<dbReference type="PANTHER" id="PTHR46018:SF4">
    <property type="entry name" value="METALLO-HYDROLASE YHFI-RELATED"/>
    <property type="match status" value="1"/>
</dbReference>
<sequence>MKLTIIGCSGSFPGPESPASCYLLEAEGFRLLLDLGSGSLGALQRHIGLYDVDAICLSHLHADHCLDMCSYHVVRTYSPARPLPKVPVYAPADAARRLNAAYAMPHEPVMEQSFDFVQLSAGTREIGPFEVTTARMNHPVETYGFRVAHRGRSVAYSADTGETADLVKLAADADLFLCEAAHIDEPGLPPNLHLNGREAAGYASKAKAGTLILTHLVPWHDKDRVLDDAAKAGYDGPIELAQSGAVYQLG</sequence>
<evidence type="ECO:0000313" key="2">
    <source>
        <dbReference type="EMBL" id="GII56342.1"/>
    </source>
</evidence>
<dbReference type="GO" id="GO:0042781">
    <property type="term" value="F:3'-tRNA processing endoribonuclease activity"/>
    <property type="evidence" value="ECO:0007669"/>
    <property type="project" value="TreeGrafter"/>
</dbReference>
<reference evidence="2" key="1">
    <citation type="submission" date="2021-01" db="EMBL/GenBank/DDBJ databases">
        <title>Whole genome shotgun sequence of Planotetraspora thailandica NBRC 104271.</title>
        <authorList>
            <person name="Komaki H."/>
            <person name="Tamura T."/>
        </authorList>
    </citation>
    <scope>NUCLEOTIDE SEQUENCE</scope>
    <source>
        <strain evidence="2">NBRC 104271</strain>
    </source>
</reference>
<dbReference type="Gene3D" id="3.60.15.10">
    <property type="entry name" value="Ribonuclease Z/Hydroxyacylglutathione hydrolase-like"/>
    <property type="match status" value="1"/>
</dbReference>
<evidence type="ECO:0000313" key="3">
    <source>
        <dbReference type="Proteomes" id="UP000605992"/>
    </source>
</evidence>
<name>A0A8J3V2V0_9ACTN</name>
<proteinExistence type="predicted"/>
<dbReference type="InterPro" id="IPR036866">
    <property type="entry name" value="RibonucZ/Hydroxyglut_hydro"/>
</dbReference>
<accession>A0A8J3V2V0</accession>
<dbReference type="CDD" id="cd07716">
    <property type="entry name" value="RNaseZ_short-form-like_MBL-fold"/>
    <property type="match status" value="1"/>
</dbReference>
<keyword evidence="3" id="KW-1185">Reference proteome</keyword>
<feature type="domain" description="Metallo-beta-lactamase" evidence="1">
    <location>
        <begin position="18"/>
        <end position="197"/>
    </location>
</feature>
<evidence type="ECO:0000259" key="1">
    <source>
        <dbReference type="SMART" id="SM00849"/>
    </source>
</evidence>
<dbReference type="Pfam" id="PF12706">
    <property type="entry name" value="Lactamase_B_2"/>
    <property type="match status" value="1"/>
</dbReference>
<gene>
    <name evidence="2" type="ORF">Pth03_47310</name>
</gene>
<dbReference type="PANTHER" id="PTHR46018">
    <property type="entry name" value="ZINC PHOSPHODIESTERASE ELAC PROTEIN 1"/>
    <property type="match status" value="1"/>
</dbReference>
<dbReference type="EMBL" id="BOOR01000035">
    <property type="protein sequence ID" value="GII56342.1"/>
    <property type="molecule type" value="Genomic_DNA"/>
</dbReference>
<protein>
    <submittedName>
        <fullName evidence="2">MBL fold metallo-hydrolase</fullName>
    </submittedName>
</protein>
<comment type="caution">
    <text evidence="2">The sequence shown here is derived from an EMBL/GenBank/DDBJ whole genome shotgun (WGS) entry which is preliminary data.</text>
</comment>